<feature type="compositionally biased region" description="Pro residues" evidence="1">
    <location>
        <begin position="459"/>
        <end position="470"/>
    </location>
</feature>
<accession>A0ABP8G0W1</accession>
<gene>
    <name evidence="3" type="ORF">GCM10023086_36580</name>
</gene>
<dbReference type="Proteomes" id="UP001501115">
    <property type="component" value="Unassembled WGS sequence"/>
</dbReference>
<feature type="transmembrane region" description="Helical" evidence="2">
    <location>
        <begin position="333"/>
        <end position="351"/>
    </location>
</feature>
<feature type="transmembrane region" description="Helical" evidence="2">
    <location>
        <begin position="277"/>
        <end position="300"/>
    </location>
</feature>
<feature type="transmembrane region" description="Helical" evidence="2">
    <location>
        <begin position="392"/>
        <end position="410"/>
    </location>
</feature>
<dbReference type="EMBL" id="BAABET010000005">
    <property type="protein sequence ID" value="GAA4314988.1"/>
    <property type="molecule type" value="Genomic_DNA"/>
</dbReference>
<feature type="region of interest" description="Disordered" evidence="1">
    <location>
        <begin position="1"/>
        <end position="22"/>
    </location>
</feature>
<reference evidence="4" key="1">
    <citation type="journal article" date="2019" name="Int. J. Syst. Evol. Microbiol.">
        <title>The Global Catalogue of Microorganisms (GCM) 10K type strain sequencing project: providing services to taxonomists for standard genome sequencing and annotation.</title>
        <authorList>
            <consortium name="The Broad Institute Genomics Platform"/>
            <consortium name="The Broad Institute Genome Sequencing Center for Infectious Disease"/>
            <person name="Wu L."/>
            <person name="Ma J."/>
        </authorList>
    </citation>
    <scope>NUCLEOTIDE SEQUENCE [LARGE SCALE GENOMIC DNA]</scope>
    <source>
        <strain evidence="4">JCM 31290</strain>
    </source>
</reference>
<evidence type="ECO:0000256" key="2">
    <source>
        <dbReference type="SAM" id="Phobius"/>
    </source>
</evidence>
<feature type="compositionally biased region" description="Low complexity" evidence="1">
    <location>
        <begin position="1"/>
        <end position="15"/>
    </location>
</feature>
<evidence type="ECO:0000313" key="3">
    <source>
        <dbReference type="EMBL" id="GAA4314988.1"/>
    </source>
</evidence>
<organism evidence="3 4">
    <name type="scientific">Streptomyces venetus</name>
    <dbReference type="NCBI Taxonomy" id="1701086"/>
    <lineage>
        <taxon>Bacteria</taxon>
        <taxon>Bacillati</taxon>
        <taxon>Actinomycetota</taxon>
        <taxon>Actinomycetes</taxon>
        <taxon>Kitasatosporales</taxon>
        <taxon>Streptomycetaceae</taxon>
        <taxon>Streptomyces</taxon>
    </lineage>
</organism>
<evidence type="ECO:0000256" key="1">
    <source>
        <dbReference type="SAM" id="MobiDB-lite"/>
    </source>
</evidence>
<name>A0ABP8G0W1_9ACTN</name>
<feature type="transmembrane region" description="Helical" evidence="2">
    <location>
        <begin position="52"/>
        <end position="72"/>
    </location>
</feature>
<evidence type="ECO:0000313" key="4">
    <source>
        <dbReference type="Proteomes" id="UP001501115"/>
    </source>
</evidence>
<keyword evidence="2" id="KW-1133">Transmembrane helix</keyword>
<feature type="transmembrane region" description="Helical" evidence="2">
    <location>
        <begin position="416"/>
        <end position="438"/>
    </location>
</feature>
<feature type="region of interest" description="Disordered" evidence="1">
    <location>
        <begin position="446"/>
        <end position="514"/>
    </location>
</feature>
<evidence type="ECO:0008006" key="5">
    <source>
        <dbReference type="Google" id="ProtNLM"/>
    </source>
</evidence>
<protein>
    <recommendedName>
        <fullName evidence="5">Integral membrane protein</fullName>
    </recommendedName>
</protein>
<comment type="caution">
    <text evidence="3">The sequence shown here is derived from an EMBL/GenBank/DDBJ whole genome shotgun (WGS) entry which is preliminary data.</text>
</comment>
<dbReference type="RefSeq" id="WP_345662606.1">
    <property type="nucleotide sequence ID" value="NZ_BAABET010000005.1"/>
</dbReference>
<keyword evidence="4" id="KW-1185">Reference proteome</keyword>
<keyword evidence="2" id="KW-0812">Transmembrane</keyword>
<sequence>MAPKAAPASPDPAGAGHAGDDGRALSAEQHAEYVRLRRAAAVRHRGLRRVGASLLLLAALLLAPLAVVADWVDDTVSDTGRYVKTVAPLASDPAVQDVLIDRLTDRVVRNVDVAAVTAALGRQLQEAGASPRVVAGADALTEPLRSAVRSTVDRTVTGVITSEAFQQAWEGANRGAHAAVLRMLTGEGGGAVRAEGANVQLDVGAVVDQVEQRLVDAGFGKAAAIPESDRTITLFRAEELSRAQDAMRVLDVVGLWVPVVTVLLAALAVWTAPSHRLMLMITATGTGVMMVLLLVALAVARRVYLDSVPPSVLPPDAAATIYDTFLRFLHNRAVTLLVVSVITALTAYLYGPGRLARAVLGTWGRGTRAAGGALERAGVRTGAPGRRLAHRLGWTTAGVVTAGVLALLLWNDPTPGVVALVLCVMLAALIALAVLAAATGPAAGQAPLGGEAPSGGPGGEPPEGGPGPEPPKGRPDGEPPNAGPGGRPPQGGPGGEPPQGGSAEPSGSGPGKLT</sequence>
<feature type="transmembrane region" description="Helical" evidence="2">
    <location>
        <begin position="249"/>
        <end position="270"/>
    </location>
</feature>
<proteinExistence type="predicted"/>
<keyword evidence="2" id="KW-0472">Membrane</keyword>